<dbReference type="InterPro" id="IPR052768">
    <property type="entry name" value="RBM25"/>
</dbReference>
<dbReference type="EMBL" id="CAJFCW020000005">
    <property type="protein sequence ID" value="CAG9121196.1"/>
    <property type="molecule type" value="Genomic_DNA"/>
</dbReference>
<dbReference type="Proteomes" id="UP000614601">
    <property type="component" value="Unassembled WGS sequence"/>
</dbReference>
<comment type="caution">
    <text evidence="7">The sequence shown here is derived from an EMBL/GenBank/DDBJ whole genome shotgun (WGS) entry which is preliminary data.</text>
</comment>
<feature type="region of interest" description="Disordered" evidence="4">
    <location>
        <begin position="186"/>
        <end position="276"/>
    </location>
</feature>
<keyword evidence="3" id="KW-0175">Coiled coil</keyword>
<dbReference type="InterPro" id="IPR012677">
    <property type="entry name" value="Nucleotide-bd_a/b_plait_sf"/>
</dbReference>
<dbReference type="SUPFAM" id="SSF101233">
    <property type="entry name" value="PWI domain"/>
    <property type="match status" value="1"/>
</dbReference>
<dbReference type="InterPro" id="IPR000504">
    <property type="entry name" value="RRM_dom"/>
</dbReference>
<evidence type="ECO:0000256" key="3">
    <source>
        <dbReference type="SAM" id="Coils"/>
    </source>
</evidence>
<dbReference type="SUPFAM" id="SSF54928">
    <property type="entry name" value="RNA-binding domain, RBD"/>
    <property type="match status" value="1"/>
</dbReference>
<feature type="domain" description="RRM" evidence="5">
    <location>
        <begin position="50"/>
        <end position="127"/>
    </location>
</feature>
<evidence type="ECO:0008006" key="9">
    <source>
        <dbReference type="Google" id="ProtNLM"/>
    </source>
</evidence>
<dbReference type="InterPro" id="IPR036483">
    <property type="entry name" value="PWI_dom_sf"/>
</dbReference>
<evidence type="ECO:0000259" key="5">
    <source>
        <dbReference type="PROSITE" id="PS50102"/>
    </source>
</evidence>
<evidence type="ECO:0000256" key="2">
    <source>
        <dbReference type="PROSITE-ProRule" id="PRU00176"/>
    </source>
</evidence>
<evidence type="ECO:0000256" key="1">
    <source>
        <dbReference type="ARBA" id="ARBA00022664"/>
    </source>
</evidence>
<dbReference type="Pfam" id="PF00076">
    <property type="entry name" value="RRM_1"/>
    <property type="match status" value="1"/>
</dbReference>
<feature type="compositionally biased region" description="Basic residues" evidence="4">
    <location>
        <begin position="207"/>
        <end position="216"/>
    </location>
</feature>
<dbReference type="EMBL" id="CAJFDH010000005">
    <property type="protein sequence ID" value="CAD5225681.1"/>
    <property type="molecule type" value="Genomic_DNA"/>
</dbReference>
<dbReference type="GO" id="GO:0006397">
    <property type="term" value="P:mRNA processing"/>
    <property type="evidence" value="ECO:0007669"/>
    <property type="project" value="UniProtKB-KW"/>
</dbReference>
<reference evidence="7" key="1">
    <citation type="submission" date="2020-09" db="EMBL/GenBank/DDBJ databases">
        <authorList>
            <person name="Kikuchi T."/>
        </authorList>
    </citation>
    <scope>NUCLEOTIDE SEQUENCE</scope>
    <source>
        <strain evidence="7">SH1</strain>
    </source>
</reference>
<gene>
    <name evidence="7" type="ORF">BOKJ2_LOCUS11699</name>
</gene>
<dbReference type="GO" id="GO:0000381">
    <property type="term" value="P:regulation of alternative mRNA splicing, via spliceosome"/>
    <property type="evidence" value="ECO:0007669"/>
    <property type="project" value="TreeGrafter"/>
</dbReference>
<evidence type="ECO:0000313" key="8">
    <source>
        <dbReference type="Proteomes" id="UP000614601"/>
    </source>
</evidence>
<keyword evidence="8" id="KW-1185">Reference proteome</keyword>
<dbReference type="PROSITE" id="PS50102">
    <property type="entry name" value="RRM"/>
    <property type="match status" value="1"/>
</dbReference>
<dbReference type="InterPro" id="IPR034268">
    <property type="entry name" value="RBM25_RRM"/>
</dbReference>
<feature type="coiled-coil region" evidence="3">
    <location>
        <begin position="352"/>
        <end position="395"/>
    </location>
</feature>
<dbReference type="InterPro" id="IPR035979">
    <property type="entry name" value="RBD_domain_sf"/>
</dbReference>
<dbReference type="InterPro" id="IPR002483">
    <property type="entry name" value="PWI_dom"/>
</dbReference>
<dbReference type="CDD" id="cd12446">
    <property type="entry name" value="RRM_RBM25"/>
    <property type="match status" value="1"/>
</dbReference>
<keyword evidence="2" id="KW-0694">RNA-binding</keyword>
<keyword evidence="1" id="KW-0507">mRNA processing</keyword>
<accession>A0A811LBX4</accession>
<dbReference type="SMART" id="SM00360">
    <property type="entry name" value="RRM"/>
    <property type="match status" value="1"/>
</dbReference>
<dbReference type="GO" id="GO:0003729">
    <property type="term" value="F:mRNA binding"/>
    <property type="evidence" value="ECO:0007669"/>
    <property type="project" value="TreeGrafter"/>
</dbReference>
<dbReference type="AlphaFoldDB" id="A0A811LBX4"/>
<dbReference type="OrthoDB" id="6275295at2759"/>
<evidence type="ECO:0000313" key="7">
    <source>
        <dbReference type="EMBL" id="CAD5225681.1"/>
    </source>
</evidence>
<sequence>MVMPFRIGFPPNGGPPPPQMPSYVQFRPNFRQRPPMRQPPPNACQLPEENLLFVGNIDERVPNDLLHAVFDCCGPVEKWQRLVGPDGRLPAFGFVGYKTPESAILCLKAMHNFRIGNKTLNLRPDEKVRQVLFDHVRRERALQNLPRKQIGTELEIEECDKEMIDHIHDKATEVIRNTHAHLLVMEEEKEDKEKSPEATRSRTPKAERKKRKKESRSRRSESREKKRSKRHRSSSESSAKSSRRASSVEVGESDDSDVVQERKLRRREQKRREEEYLRQLKKFEERERRRAKLYSHEDEEDMILQKTIQKEAKKLAQFMEDYNDERDDPKYYKSSSFYKRKQEYDREKELDKQDRQQEAKELTEMREHMNKEVKKEEVVQKVEKTEVKLKIEEEEETFKYSFVEDKKLTKVDTPETSGSQNGHERKVVTQFQQKVISQTISVFGDDDMDDDTHVIKKKIKKFEITHQERMESLTSEERRQMAKDLINDIPTGKEDLFAYPLDWEMVDQSLVDEKIKPWVDKKIKEYIGEEEPTLVNFICDKIAEHGEPQRLLGDLAMILDDEAEAFVFKLWRLIIFQSKAKRIGLNVNNRS</sequence>
<protein>
    <recommendedName>
        <fullName evidence="9">PWI domain-containing protein</fullName>
    </recommendedName>
</protein>
<evidence type="ECO:0000259" key="6">
    <source>
        <dbReference type="PROSITE" id="PS51025"/>
    </source>
</evidence>
<dbReference type="Pfam" id="PF01480">
    <property type="entry name" value="PWI"/>
    <property type="match status" value="1"/>
</dbReference>
<dbReference type="GO" id="GO:0005681">
    <property type="term" value="C:spliceosomal complex"/>
    <property type="evidence" value="ECO:0007669"/>
    <property type="project" value="TreeGrafter"/>
</dbReference>
<dbReference type="Gene3D" id="1.20.1390.10">
    <property type="entry name" value="PWI domain"/>
    <property type="match status" value="1"/>
</dbReference>
<dbReference type="PANTHER" id="PTHR18806:SF4">
    <property type="entry name" value="RNA-BINDING PROTEIN 25"/>
    <property type="match status" value="1"/>
</dbReference>
<dbReference type="PROSITE" id="PS51025">
    <property type="entry name" value="PWI"/>
    <property type="match status" value="1"/>
</dbReference>
<dbReference type="Proteomes" id="UP000783686">
    <property type="component" value="Unassembled WGS sequence"/>
</dbReference>
<proteinExistence type="predicted"/>
<feature type="compositionally biased region" description="Basic and acidic residues" evidence="4">
    <location>
        <begin position="191"/>
        <end position="206"/>
    </location>
</feature>
<dbReference type="Gene3D" id="3.30.70.330">
    <property type="match status" value="1"/>
</dbReference>
<dbReference type="SMART" id="SM00311">
    <property type="entry name" value="PWI"/>
    <property type="match status" value="1"/>
</dbReference>
<organism evidence="7 8">
    <name type="scientific">Bursaphelenchus okinawaensis</name>
    <dbReference type="NCBI Taxonomy" id="465554"/>
    <lineage>
        <taxon>Eukaryota</taxon>
        <taxon>Metazoa</taxon>
        <taxon>Ecdysozoa</taxon>
        <taxon>Nematoda</taxon>
        <taxon>Chromadorea</taxon>
        <taxon>Rhabditida</taxon>
        <taxon>Tylenchina</taxon>
        <taxon>Tylenchomorpha</taxon>
        <taxon>Aphelenchoidea</taxon>
        <taxon>Aphelenchoididae</taxon>
        <taxon>Bursaphelenchus</taxon>
    </lineage>
</organism>
<dbReference type="PANTHER" id="PTHR18806">
    <property type="entry name" value="RBM25 PROTEIN"/>
    <property type="match status" value="1"/>
</dbReference>
<evidence type="ECO:0000256" key="4">
    <source>
        <dbReference type="SAM" id="MobiDB-lite"/>
    </source>
</evidence>
<name>A0A811LBX4_9BILA</name>
<feature type="domain" description="PWI" evidence="6">
    <location>
        <begin position="494"/>
        <end position="591"/>
    </location>
</feature>
<feature type="compositionally biased region" description="Low complexity" evidence="4">
    <location>
        <begin position="235"/>
        <end position="250"/>
    </location>
</feature>